<dbReference type="Proteomes" id="UP000271098">
    <property type="component" value="Unassembled WGS sequence"/>
</dbReference>
<reference evidence="2 3" key="2">
    <citation type="submission" date="2018-11" db="EMBL/GenBank/DDBJ databases">
        <authorList>
            <consortium name="Pathogen Informatics"/>
        </authorList>
    </citation>
    <scope>NUCLEOTIDE SEQUENCE [LARGE SCALE GENOMIC DNA]</scope>
</reference>
<proteinExistence type="predicted"/>
<name>A0A183DCJ0_9BILA</name>
<evidence type="ECO:0000313" key="2">
    <source>
        <dbReference type="EMBL" id="VDK54692.1"/>
    </source>
</evidence>
<dbReference type="EMBL" id="UYRT01015095">
    <property type="protein sequence ID" value="VDK54692.1"/>
    <property type="molecule type" value="Genomic_DNA"/>
</dbReference>
<sequence>MSSHRSKGRSSGEGSSSTASTNSPRQPTKEELEQMDQQKVTPELLEYMKNFQSPYMKDVSAFERLAKIGEGTFG</sequence>
<feature type="region of interest" description="Disordered" evidence="1">
    <location>
        <begin position="1"/>
        <end position="40"/>
    </location>
</feature>
<gene>
    <name evidence="2" type="ORF">GPUH_LOCUS6429</name>
</gene>
<protein>
    <submittedName>
        <fullName evidence="4">Protein kinase domain-containing protein</fullName>
    </submittedName>
</protein>
<evidence type="ECO:0000313" key="4">
    <source>
        <dbReference type="WBParaSite" id="GPUH_0000644001-mRNA-1"/>
    </source>
</evidence>
<keyword evidence="3" id="KW-1185">Reference proteome</keyword>
<reference evidence="4" key="1">
    <citation type="submission" date="2016-06" db="UniProtKB">
        <authorList>
            <consortium name="WormBaseParasite"/>
        </authorList>
    </citation>
    <scope>IDENTIFICATION</scope>
</reference>
<evidence type="ECO:0000256" key="1">
    <source>
        <dbReference type="SAM" id="MobiDB-lite"/>
    </source>
</evidence>
<dbReference type="AlphaFoldDB" id="A0A183DCJ0"/>
<feature type="compositionally biased region" description="Low complexity" evidence="1">
    <location>
        <begin position="12"/>
        <end position="25"/>
    </location>
</feature>
<evidence type="ECO:0000313" key="3">
    <source>
        <dbReference type="Proteomes" id="UP000271098"/>
    </source>
</evidence>
<dbReference type="WBParaSite" id="GPUH_0000644001-mRNA-1">
    <property type="protein sequence ID" value="GPUH_0000644001-mRNA-1"/>
    <property type="gene ID" value="GPUH_0000644001"/>
</dbReference>
<accession>A0A183DCJ0</accession>
<organism evidence="4">
    <name type="scientific">Gongylonema pulchrum</name>
    <dbReference type="NCBI Taxonomy" id="637853"/>
    <lineage>
        <taxon>Eukaryota</taxon>
        <taxon>Metazoa</taxon>
        <taxon>Ecdysozoa</taxon>
        <taxon>Nematoda</taxon>
        <taxon>Chromadorea</taxon>
        <taxon>Rhabditida</taxon>
        <taxon>Spirurina</taxon>
        <taxon>Spiruromorpha</taxon>
        <taxon>Spiruroidea</taxon>
        <taxon>Gongylonematidae</taxon>
        <taxon>Gongylonema</taxon>
    </lineage>
</organism>